<name>A0A2P2JKT6_RHIMU</name>
<protein>
    <submittedName>
        <fullName evidence="1">Uncharacterized protein MANES_14G015800</fullName>
    </submittedName>
</protein>
<dbReference type="EMBL" id="GGEC01013565">
    <property type="protein sequence ID" value="MBW94048.1"/>
    <property type="molecule type" value="Transcribed_RNA"/>
</dbReference>
<sequence length="62" mass="7147">MQSVSIGTNSRQDHFGPESVSRYNSQQIWLQFADHTHAYSQTITFVLQDYRQSIQGVLQSND</sequence>
<dbReference type="EMBL" id="GGEC01013566">
    <property type="protein sequence ID" value="MBW94049.1"/>
    <property type="molecule type" value="Transcribed_RNA"/>
</dbReference>
<reference evidence="1" key="1">
    <citation type="submission" date="2018-02" db="EMBL/GenBank/DDBJ databases">
        <title>Rhizophora mucronata_Transcriptome.</title>
        <authorList>
            <person name="Meera S.P."/>
            <person name="Sreeshan A."/>
            <person name="Augustine A."/>
        </authorList>
    </citation>
    <scope>NUCLEOTIDE SEQUENCE</scope>
    <source>
        <tissue evidence="1">Leaf</tissue>
    </source>
</reference>
<accession>A0A2P2JKT6</accession>
<dbReference type="EMBL" id="GGEC01013567">
    <property type="protein sequence ID" value="MBW94050.1"/>
    <property type="molecule type" value="Transcribed_RNA"/>
</dbReference>
<proteinExistence type="predicted"/>
<organism evidence="1">
    <name type="scientific">Rhizophora mucronata</name>
    <name type="common">Asiatic mangrove</name>
    <dbReference type="NCBI Taxonomy" id="61149"/>
    <lineage>
        <taxon>Eukaryota</taxon>
        <taxon>Viridiplantae</taxon>
        <taxon>Streptophyta</taxon>
        <taxon>Embryophyta</taxon>
        <taxon>Tracheophyta</taxon>
        <taxon>Spermatophyta</taxon>
        <taxon>Magnoliopsida</taxon>
        <taxon>eudicotyledons</taxon>
        <taxon>Gunneridae</taxon>
        <taxon>Pentapetalae</taxon>
        <taxon>rosids</taxon>
        <taxon>fabids</taxon>
        <taxon>Malpighiales</taxon>
        <taxon>Rhizophoraceae</taxon>
        <taxon>Rhizophora</taxon>
    </lineage>
</organism>
<dbReference type="AlphaFoldDB" id="A0A2P2JKT6"/>
<evidence type="ECO:0000313" key="1">
    <source>
        <dbReference type="EMBL" id="MBW94048.1"/>
    </source>
</evidence>